<organism evidence="1 2">
    <name type="scientific">Ectopseudomonas oleovorans</name>
    <name type="common">Pseudomonas oleovorans</name>
    <dbReference type="NCBI Taxonomy" id="301"/>
    <lineage>
        <taxon>Bacteria</taxon>
        <taxon>Pseudomonadati</taxon>
        <taxon>Pseudomonadota</taxon>
        <taxon>Gammaproteobacteria</taxon>
        <taxon>Pseudomonadales</taxon>
        <taxon>Pseudomonadaceae</taxon>
        <taxon>Ectopseudomonas</taxon>
    </lineage>
</organism>
<proteinExistence type="predicted"/>
<dbReference type="AlphaFoldDB" id="A0A379PJ05"/>
<sequence>MDDLVQQLELGLPDGWARLAPHFTAPETTRILLCATDGQRTLVFCLVDQIVRSAAPLLAFNSQLRDRGLEVVWIFSECCIPSTRHMVCVSAAKDEGEWKARIVNARSQNSSLTRSVSLAHLAQAAAEQRLRVQTFTAGQRIAVHVESMRSPCLHCGALVHEVKRATFLPEGAPTAPGLNLSKARLGRCVSALIAEAIDRTQKKHTGSEPQAYLCEACTFDRRQSLRIRGQIPSALVGVVLSSSAAYELVKHHQTTWYIA</sequence>
<protein>
    <submittedName>
        <fullName evidence="1">Uncharacterized protein</fullName>
    </submittedName>
</protein>
<gene>
    <name evidence="1" type="ORF">NCTC10692_04773</name>
</gene>
<evidence type="ECO:0000313" key="1">
    <source>
        <dbReference type="EMBL" id="SUE72617.1"/>
    </source>
</evidence>
<reference evidence="1 2" key="1">
    <citation type="submission" date="2018-06" db="EMBL/GenBank/DDBJ databases">
        <authorList>
            <consortium name="Pathogen Informatics"/>
            <person name="Doyle S."/>
        </authorList>
    </citation>
    <scope>NUCLEOTIDE SEQUENCE [LARGE SCALE GENOMIC DNA]</scope>
    <source>
        <strain evidence="1 2">NCTC10692</strain>
    </source>
</reference>
<dbReference type="EMBL" id="UGUV01000003">
    <property type="protein sequence ID" value="SUE72617.1"/>
    <property type="molecule type" value="Genomic_DNA"/>
</dbReference>
<name>A0A379PJ05_ECTOL</name>
<accession>A0A379PJ05</accession>
<evidence type="ECO:0000313" key="2">
    <source>
        <dbReference type="Proteomes" id="UP000255303"/>
    </source>
</evidence>
<dbReference type="Proteomes" id="UP000255303">
    <property type="component" value="Unassembled WGS sequence"/>
</dbReference>